<organism evidence="11 12">
    <name type="scientific">Thiohalomonas denitrificans</name>
    <dbReference type="NCBI Taxonomy" id="415747"/>
    <lineage>
        <taxon>Bacteria</taxon>
        <taxon>Pseudomonadati</taxon>
        <taxon>Pseudomonadota</taxon>
        <taxon>Gammaproteobacteria</taxon>
        <taxon>Thiohalomonadales</taxon>
        <taxon>Thiohalomonadaceae</taxon>
        <taxon>Thiohalomonas</taxon>
    </lineage>
</organism>
<evidence type="ECO:0000313" key="11">
    <source>
        <dbReference type="EMBL" id="SCZ50658.1"/>
    </source>
</evidence>
<dbReference type="InterPro" id="IPR038076">
    <property type="entry name" value="MgtE_N_sf"/>
</dbReference>
<gene>
    <name evidence="11" type="ORF">SAMN03097708_00467</name>
</gene>
<dbReference type="SUPFAM" id="SSF158791">
    <property type="entry name" value="MgtE N-terminal domain-like"/>
    <property type="match status" value="1"/>
</dbReference>
<feature type="transmembrane region" description="Helical" evidence="9">
    <location>
        <begin position="428"/>
        <end position="451"/>
    </location>
</feature>
<feature type="transmembrane region" description="Helical" evidence="9">
    <location>
        <begin position="391"/>
        <end position="416"/>
    </location>
</feature>
<feature type="transmembrane region" description="Helical" evidence="9">
    <location>
        <begin position="363"/>
        <end position="385"/>
    </location>
</feature>
<comment type="similarity">
    <text evidence="2 9">Belongs to the SLC41A transporter family.</text>
</comment>
<evidence type="ECO:0000256" key="6">
    <source>
        <dbReference type="ARBA" id="ARBA00022989"/>
    </source>
</evidence>
<comment type="subunit">
    <text evidence="9">Homodimer.</text>
</comment>
<dbReference type="OrthoDB" id="9790355at2"/>
<dbReference type="Proteomes" id="UP000199648">
    <property type="component" value="Unassembled WGS sequence"/>
</dbReference>
<evidence type="ECO:0000256" key="3">
    <source>
        <dbReference type="ARBA" id="ARBA00022448"/>
    </source>
</evidence>
<evidence type="ECO:0000256" key="2">
    <source>
        <dbReference type="ARBA" id="ARBA00009749"/>
    </source>
</evidence>
<dbReference type="CDD" id="cd04606">
    <property type="entry name" value="CBS_pair_Mg_transporter"/>
    <property type="match status" value="1"/>
</dbReference>
<dbReference type="InterPro" id="IPR036739">
    <property type="entry name" value="SLC41_membr_dom_sf"/>
</dbReference>
<keyword evidence="12" id="KW-1185">Reference proteome</keyword>
<name>A0A1G5PMG6_9GAMM</name>
<dbReference type="PANTHER" id="PTHR43773:SF1">
    <property type="entry name" value="MAGNESIUM TRANSPORTER MGTE"/>
    <property type="match status" value="1"/>
</dbReference>
<dbReference type="Pfam" id="PF00571">
    <property type="entry name" value="CBS"/>
    <property type="match status" value="2"/>
</dbReference>
<keyword evidence="4 9" id="KW-0812">Transmembrane</keyword>
<feature type="transmembrane region" description="Helical" evidence="9">
    <location>
        <begin position="289"/>
        <end position="310"/>
    </location>
</feature>
<dbReference type="InterPro" id="IPR006669">
    <property type="entry name" value="MgtE_transporter"/>
</dbReference>
<sequence>MTEAIEKEKTPDRLQSFHGFLSTGDTEGMREALADMHPAEIAVLLESLPTDQRLQAWKEVPSEQTGEVLAQVHDKVRLTLIGTMDSDELIAATENLDTDDLADLLPDMPDEVIQQLLNTMDEQNRERLETVLPYPEDSAGGLMNVDTITVRADITLDVVLRYLRRRGEIPETTDNLVVVNRTGHYLGLLPITELLTNKPDQSVAEVMQRGVEPISADTEAHEVARIFEHRDLVTAPVVDADGRLVGRITIDDVVDVIRERADHSFMGMAGLTEEEDIFAPVITSSRRRAVWLGVNLMTAFLAAWVIGLFGATIEQLVALAVLMPIVASMGGIAGSQTLTLVIRAQALGQIGASNARQLLLKELTVGFLNGLVWATVIAVVAGLWFDSVWLGAIIAIAIMINLVVAALSGTVIPLVLKKLGADPALAGGVVLTTVTDVVGFFAFLGLATLFLV</sequence>
<dbReference type="Pfam" id="PF03448">
    <property type="entry name" value="MgtE_N"/>
    <property type="match status" value="1"/>
</dbReference>
<evidence type="ECO:0000256" key="4">
    <source>
        <dbReference type="ARBA" id="ARBA00022692"/>
    </source>
</evidence>
<keyword evidence="7 9" id="KW-0472">Membrane</keyword>
<dbReference type="InterPro" id="IPR000644">
    <property type="entry name" value="CBS_dom"/>
</dbReference>
<dbReference type="Gene3D" id="1.10.357.20">
    <property type="entry name" value="SLC41 divalent cation transporters, integral membrane domain"/>
    <property type="match status" value="1"/>
</dbReference>
<comment type="subcellular location">
    <subcellularLocation>
        <location evidence="9">Cell membrane</location>
        <topology evidence="9">Multi-pass membrane protein</topology>
    </subcellularLocation>
    <subcellularLocation>
        <location evidence="1">Membrane</location>
        <topology evidence="1">Multi-pass membrane protein</topology>
    </subcellularLocation>
</comment>
<dbReference type="Gene3D" id="1.25.60.10">
    <property type="entry name" value="MgtE N-terminal domain-like"/>
    <property type="match status" value="1"/>
</dbReference>
<feature type="transmembrane region" description="Helical" evidence="9">
    <location>
        <begin position="316"/>
        <end position="342"/>
    </location>
</feature>
<evidence type="ECO:0000256" key="9">
    <source>
        <dbReference type="RuleBase" id="RU362011"/>
    </source>
</evidence>
<keyword evidence="9" id="KW-0479">Metal-binding</keyword>
<feature type="domain" description="CBS" evidence="10">
    <location>
        <begin position="143"/>
        <end position="205"/>
    </location>
</feature>
<dbReference type="InterPro" id="IPR046342">
    <property type="entry name" value="CBS_dom_sf"/>
</dbReference>
<dbReference type="AlphaFoldDB" id="A0A1G5PMG6"/>
<proteinExistence type="inferred from homology"/>
<evidence type="ECO:0000256" key="7">
    <source>
        <dbReference type="ARBA" id="ARBA00023136"/>
    </source>
</evidence>
<evidence type="ECO:0000256" key="5">
    <source>
        <dbReference type="ARBA" id="ARBA00022842"/>
    </source>
</evidence>
<dbReference type="SMART" id="SM00924">
    <property type="entry name" value="MgtE_N"/>
    <property type="match status" value="1"/>
</dbReference>
<evidence type="ECO:0000313" key="12">
    <source>
        <dbReference type="Proteomes" id="UP000199648"/>
    </source>
</evidence>
<dbReference type="GO" id="GO:0005886">
    <property type="term" value="C:plasma membrane"/>
    <property type="evidence" value="ECO:0007669"/>
    <property type="project" value="UniProtKB-SubCell"/>
</dbReference>
<keyword evidence="6 9" id="KW-1133">Transmembrane helix</keyword>
<dbReference type="InterPro" id="IPR006668">
    <property type="entry name" value="Mg_transptr_MgtE_intracell_dom"/>
</dbReference>
<dbReference type="PANTHER" id="PTHR43773">
    <property type="entry name" value="MAGNESIUM TRANSPORTER MGTE"/>
    <property type="match status" value="1"/>
</dbReference>
<reference evidence="11 12" key="1">
    <citation type="submission" date="2016-10" db="EMBL/GenBank/DDBJ databases">
        <authorList>
            <person name="de Groot N.N."/>
        </authorList>
    </citation>
    <scope>NUCLEOTIDE SEQUENCE [LARGE SCALE GENOMIC DNA]</scope>
    <source>
        <strain evidence="11 12">HLD2</strain>
    </source>
</reference>
<dbReference type="GO" id="GO:0015095">
    <property type="term" value="F:magnesium ion transmembrane transporter activity"/>
    <property type="evidence" value="ECO:0007669"/>
    <property type="project" value="UniProtKB-UniRule"/>
</dbReference>
<dbReference type="GO" id="GO:0046872">
    <property type="term" value="F:metal ion binding"/>
    <property type="evidence" value="ECO:0007669"/>
    <property type="project" value="UniProtKB-KW"/>
</dbReference>
<protein>
    <recommendedName>
        <fullName evidence="9">Magnesium transporter MgtE</fullName>
    </recommendedName>
</protein>
<keyword evidence="9" id="KW-1003">Cell membrane</keyword>
<evidence type="ECO:0000256" key="1">
    <source>
        <dbReference type="ARBA" id="ARBA00004141"/>
    </source>
</evidence>
<keyword evidence="5 9" id="KW-0460">Magnesium</keyword>
<dbReference type="RefSeq" id="WP_092992167.1">
    <property type="nucleotide sequence ID" value="NZ_FMWD01000001.1"/>
</dbReference>
<dbReference type="PROSITE" id="PS51371">
    <property type="entry name" value="CBS"/>
    <property type="match status" value="2"/>
</dbReference>
<feature type="domain" description="CBS" evidence="10">
    <location>
        <begin position="207"/>
        <end position="265"/>
    </location>
</feature>
<dbReference type="SUPFAM" id="SSF161093">
    <property type="entry name" value="MgtE membrane domain-like"/>
    <property type="match status" value="1"/>
</dbReference>
<dbReference type="Gene3D" id="3.10.580.10">
    <property type="entry name" value="CBS-domain"/>
    <property type="match status" value="1"/>
</dbReference>
<dbReference type="STRING" id="415747.SAMN03097708_00467"/>
<evidence type="ECO:0000256" key="8">
    <source>
        <dbReference type="PROSITE-ProRule" id="PRU00703"/>
    </source>
</evidence>
<keyword evidence="3 9" id="KW-0813">Transport</keyword>
<comment type="function">
    <text evidence="9">Acts as a magnesium transporter.</text>
</comment>
<dbReference type="SUPFAM" id="SSF54631">
    <property type="entry name" value="CBS-domain pair"/>
    <property type="match status" value="1"/>
</dbReference>
<dbReference type="InterPro" id="IPR006667">
    <property type="entry name" value="SLC41_membr_dom"/>
</dbReference>
<accession>A0A1G5PMG6</accession>
<dbReference type="EMBL" id="FMWD01000001">
    <property type="protein sequence ID" value="SCZ50658.1"/>
    <property type="molecule type" value="Genomic_DNA"/>
</dbReference>
<evidence type="ECO:0000259" key="10">
    <source>
        <dbReference type="PROSITE" id="PS51371"/>
    </source>
</evidence>
<dbReference type="NCBIfam" id="TIGR00400">
    <property type="entry name" value="mgtE"/>
    <property type="match status" value="1"/>
</dbReference>
<keyword evidence="8" id="KW-0129">CBS domain</keyword>
<dbReference type="Pfam" id="PF01769">
    <property type="entry name" value="MgtE"/>
    <property type="match status" value="1"/>
</dbReference>